<dbReference type="InterPro" id="IPR052043">
    <property type="entry name" value="PolySaccharide_Degr_Enz"/>
</dbReference>
<dbReference type="InterPro" id="IPR010905">
    <property type="entry name" value="Glyco_hydro_88"/>
</dbReference>
<keyword evidence="2" id="KW-0732">Signal</keyword>
<evidence type="ECO:0000256" key="1">
    <source>
        <dbReference type="ARBA" id="ARBA00022801"/>
    </source>
</evidence>
<dbReference type="InterPro" id="IPR008928">
    <property type="entry name" value="6-hairpin_glycosidase_sf"/>
</dbReference>
<keyword evidence="4" id="KW-1185">Reference proteome</keyword>
<dbReference type="GO" id="GO:0005975">
    <property type="term" value="P:carbohydrate metabolic process"/>
    <property type="evidence" value="ECO:0007669"/>
    <property type="project" value="InterPro"/>
</dbReference>
<gene>
    <name evidence="3" type="ORF">EXIGLDRAFT_829337</name>
</gene>
<dbReference type="InParanoid" id="A0A165PP73"/>
<feature type="signal peptide" evidence="2">
    <location>
        <begin position="1"/>
        <end position="17"/>
    </location>
</feature>
<dbReference type="InterPro" id="IPR012341">
    <property type="entry name" value="6hp_glycosidase-like_sf"/>
</dbReference>
<evidence type="ECO:0000256" key="2">
    <source>
        <dbReference type="SAM" id="SignalP"/>
    </source>
</evidence>
<dbReference type="SUPFAM" id="SSF48208">
    <property type="entry name" value="Six-hairpin glycosidases"/>
    <property type="match status" value="1"/>
</dbReference>
<name>A0A165PP73_EXIGL</name>
<dbReference type="OrthoDB" id="540611at2759"/>
<dbReference type="Gene3D" id="1.50.10.10">
    <property type="match status" value="1"/>
</dbReference>
<dbReference type="PANTHER" id="PTHR33886">
    <property type="entry name" value="UNSATURATED RHAMNOGALACTURONAN HYDROLASE (EUROFUNG)"/>
    <property type="match status" value="1"/>
</dbReference>
<evidence type="ECO:0000313" key="3">
    <source>
        <dbReference type="EMBL" id="KZW02459.1"/>
    </source>
</evidence>
<dbReference type="EMBL" id="KV425888">
    <property type="protein sequence ID" value="KZW02459.1"/>
    <property type="molecule type" value="Genomic_DNA"/>
</dbReference>
<organism evidence="3 4">
    <name type="scientific">Exidia glandulosa HHB12029</name>
    <dbReference type="NCBI Taxonomy" id="1314781"/>
    <lineage>
        <taxon>Eukaryota</taxon>
        <taxon>Fungi</taxon>
        <taxon>Dikarya</taxon>
        <taxon>Basidiomycota</taxon>
        <taxon>Agaricomycotina</taxon>
        <taxon>Agaricomycetes</taxon>
        <taxon>Auriculariales</taxon>
        <taxon>Exidiaceae</taxon>
        <taxon>Exidia</taxon>
    </lineage>
</organism>
<evidence type="ECO:0000313" key="4">
    <source>
        <dbReference type="Proteomes" id="UP000077266"/>
    </source>
</evidence>
<dbReference type="GO" id="GO:0016787">
    <property type="term" value="F:hydrolase activity"/>
    <property type="evidence" value="ECO:0007669"/>
    <property type="project" value="UniProtKB-KW"/>
</dbReference>
<dbReference type="Proteomes" id="UP000077266">
    <property type="component" value="Unassembled WGS sequence"/>
</dbReference>
<dbReference type="Pfam" id="PF07470">
    <property type="entry name" value="Glyco_hydro_88"/>
    <property type="match status" value="1"/>
</dbReference>
<dbReference type="PANTHER" id="PTHR33886:SF11">
    <property type="entry name" value="WALL GLYCOSYL HYDROLASE YTER, PUTATIVE (AFU_ORTHOLOGUE AFUA_2G14630)-RELATED"/>
    <property type="match status" value="1"/>
</dbReference>
<dbReference type="AlphaFoldDB" id="A0A165PP73"/>
<accession>A0A165PP73</accession>
<feature type="chain" id="PRO_5007864319" evidence="2">
    <location>
        <begin position="18"/>
        <end position="401"/>
    </location>
</feature>
<sequence length="401" mass="44355">MMLRPAIFVLFLLTAHARVHPRAERPFSTWMADSVIARGQGHGLSTSGTPQVSYEHGTFHSALRQLVNVTGNATYAQWIQSGIDNVLNSDGTVGATYNMSAFTLDDLRIGPSFIKLYQSTGNAKYKKASDEYRTQLNKHPRNTKGGFWHKLRYPDQMWLDGLYMGEPFYALYADTFESHNVTALTDLQNQFSLIWSHCRDTKTGLLRHGYFDLAAASRSPTPVWADPISGASPEVWIRAVGWYVVALADLLTPPDNFPTTHPAYAALLEQYRTLIPALAKNVDPATGAWWLVMSQPGRAGNYIESSGSAMFVYAMLKGVSSGLLKDPDGAIVKAASRAYEYLADTFVLKNADGTLNWNGTVIVGSLDQDGTFDYYIKQPINMNDLKGAAPFVLASIEYEKL</sequence>
<reference evidence="3 4" key="1">
    <citation type="journal article" date="2016" name="Mol. Biol. Evol.">
        <title>Comparative Genomics of Early-Diverging Mushroom-Forming Fungi Provides Insights into the Origins of Lignocellulose Decay Capabilities.</title>
        <authorList>
            <person name="Nagy L.G."/>
            <person name="Riley R."/>
            <person name="Tritt A."/>
            <person name="Adam C."/>
            <person name="Daum C."/>
            <person name="Floudas D."/>
            <person name="Sun H."/>
            <person name="Yadav J.S."/>
            <person name="Pangilinan J."/>
            <person name="Larsson K.H."/>
            <person name="Matsuura K."/>
            <person name="Barry K."/>
            <person name="Labutti K."/>
            <person name="Kuo R."/>
            <person name="Ohm R.A."/>
            <person name="Bhattacharya S.S."/>
            <person name="Shirouzu T."/>
            <person name="Yoshinaga Y."/>
            <person name="Martin F.M."/>
            <person name="Grigoriev I.V."/>
            <person name="Hibbett D.S."/>
        </authorList>
    </citation>
    <scope>NUCLEOTIDE SEQUENCE [LARGE SCALE GENOMIC DNA]</scope>
    <source>
        <strain evidence="3 4">HHB12029</strain>
    </source>
</reference>
<protein>
    <submittedName>
        <fullName evidence="3">Glycosyl hydrolase</fullName>
    </submittedName>
</protein>
<keyword evidence="1 3" id="KW-0378">Hydrolase</keyword>
<dbReference type="STRING" id="1314781.A0A165PP73"/>
<proteinExistence type="predicted"/>